<evidence type="ECO:0008006" key="4">
    <source>
        <dbReference type="Google" id="ProtNLM"/>
    </source>
</evidence>
<sequence>MTRHAAPFLLSLLLLAGGCAARTAHEEAPPLVPHDTPELSVTTRITGMDQYAGEGILALDTEDGAYVIGPEVPGRMKEAVYERLADAHGQTVTIRYFDMEATNRTVAHRRVTGLVIGEDEFSLAP</sequence>
<accession>A0A6I6JER4</accession>
<feature type="signal peptide" evidence="1">
    <location>
        <begin position="1"/>
        <end position="20"/>
    </location>
</feature>
<keyword evidence="1" id="KW-0732">Signal</keyword>
<feature type="chain" id="PRO_5026323619" description="Lipoprotein" evidence="1">
    <location>
        <begin position="21"/>
        <end position="125"/>
    </location>
</feature>
<organism evidence="2 3">
    <name type="scientific">Pseudodesulfovibrio cashew</name>
    <dbReference type="NCBI Taxonomy" id="2678688"/>
    <lineage>
        <taxon>Bacteria</taxon>
        <taxon>Pseudomonadati</taxon>
        <taxon>Thermodesulfobacteriota</taxon>
        <taxon>Desulfovibrionia</taxon>
        <taxon>Desulfovibrionales</taxon>
        <taxon>Desulfovibrionaceae</taxon>
    </lineage>
</organism>
<dbReference type="Proteomes" id="UP000428328">
    <property type="component" value="Chromosome"/>
</dbReference>
<dbReference type="AlphaFoldDB" id="A0A6I6JER4"/>
<dbReference type="EMBL" id="CP046400">
    <property type="protein sequence ID" value="QGY39659.1"/>
    <property type="molecule type" value="Genomic_DNA"/>
</dbReference>
<reference evidence="2 3" key="1">
    <citation type="submission" date="2019-11" db="EMBL/GenBank/DDBJ databases">
        <authorList>
            <person name="Zheng R.K."/>
            <person name="Sun C.M."/>
        </authorList>
    </citation>
    <scope>NUCLEOTIDE SEQUENCE [LARGE SCALE GENOMIC DNA]</scope>
    <source>
        <strain evidence="2 3">SRB007</strain>
    </source>
</reference>
<protein>
    <recommendedName>
        <fullName evidence="4">Lipoprotein</fullName>
    </recommendedName>
</protein>
<keyword evidence="3" id="KW-1185">Reference proteome</keyword>
<proteinExistence type="predicted"/>
<name>A0A6I6JER4_9BACT</name>
<evidence type="ECO:0000313" key="3">
    <source>
        <dbReference type="Proteomes" id="UP000428328"/>
    </source>
</evidence>
<dbReference type="RefSeq" id="WP_158946884.1">
    <property type="nucleotide sequence ID" value="NZ_CP046400.1"/>
</dbReference>
<gene>
    <name evidence="2" type="ORF">GM415_05850</name>
</gene>
<evidence type="ECO:0000313" key="2">
    <source>
        <dbReference type="EMBL" id="QGY39659.1"/>
    </source>
</evidence>
<dbReference type="PROSITE" id="PS51257">
    <property type="entry name" value="PROKAR_LIPOPROTEIN"/>
    <property type="match status" value="1"/>
</dbReference>
<evidence type="ECO:0000256" key="1">
    <source>
        <dbReference type="SAM" id="SignalP"/>
    </source>
</evidence>
<dbReference type="KEGG" id="psel:GM415_05850"/>